<keyword evidence="5 10" id="KW-0694">RNA-binding</keyword>
<dbReference type="Proteomes" id="UP000094565">
    <property type="component" value="Chromosome 1"/>
</dbReference>
<dbReference type="GO" id="GO:0005730">
    <property type="term" value="C:nucleolus"/>
    <property type="evidence" value="ECO:0007669"/>
    <property type="project" value="UniProtKB-SubCell"/>
</dbReference>
<comment type="subcellular location">
    <subcellularLocation>
        <location evidence="1 10">Cytoplasm</location>
    </subcellularLocation>
    <subcellularLocation>
        <location evidence="2">Nucleus</location>
        <location evidence="2">Nucleolus</location>
    </subcellularLocation>
</comment>
<keyword evidence="7" id="KW-0539">Nucleus</keyword>
<evidence type="ECO:0000256" key="10">
    <source>
        <dbReference type="PIRNR" id="PIRNR038995"/>
    </source>
</evidence>
<dbReference type="EMBL" id="CP014584">
    <property type="protein sequence ID" value="ANZ73530.1"/>
    <property type="molecule type" value="Genomic_DNA"/>
</dbReference>
<evidence type="ECO:0000256" key="9">
    <source>
        <dbReference type="ARBA" id="ARBA00029498"/>
    </source>
</evidence>
<dbReference type="Gene3D" id="1.10.3450.40">
    <property type="entry name" value="Signal recognition particle, SRP68 subunit, RNA-binding domain"/>
    <property type="match status" value="1"/>
</dbReference>
<evidence type="ECO:0000256" key="2">
    <source>
        <dbReference type="ARBA" id="ARBA00004604"/>
    </source>
</evidence>
<evidence type="ECO:0000256" key="8">
    <source>
        <dbReference type="ARBA" id="ARBA00023274"/>
    </source>
</evidence>
<dbReference type="PANTHER" id="PTHR12860">
    <property type="entry name" value="SIGNAL RECOGNITION PARTICLE 68 KDA PROTEIN"/>
    <property type="match status" value="1"/>
</dbReference>
<comment type="similarity">
    <text evidence="3 10">Belongs to the SRP68 family.</text>
</comment>
<evidence type="ECO:0000256" key="5">
    <source>
        <dbReference type="ARBA" id="ARBA00022884"/>
    </source>
</evidence>
<reference evidence="12 13" key="1">
    <citation type="submission" date="2016-02" db="EMBL/GenBank/DDBJ databases">
        <title>Comparative genomic and transcriptomic foundation for Pichia pastoris.</title>
        <authorList>
            <person name="Love K.R."/>
            <person name="Shah K.A."/>
            <person name="Whittaker C.A."/>
            <person name="Wu J."/>
            <person name="Bartlett M.C."/>
            <person name="Ma D."/>
            <person name="Leeson R.L."/>
            <person name="Priest M."/>
            <person name="Young S.K."/>
            <person name="Love J.C."/>
        </authorList>
    </citation>
    <scope>NUCLEOTIDE SEQUENCE [LARGE SCALE GENOMIC DNA]</scope>
    <source>
        <strain evidence="12 13">ATCC 28485</strain>
    </source>
</reference>
<accession>A0A1B2J6E2</accession>
<evidence type="ECO:0000313" key="12">
    <source>
        <dbReference type="EMBL" id="ANZ73530.1"/>
    </source>
</evidence>
<dbReference type="GO" id="GO:0030942">
    <property type="term" value="F:endoplasmic reticulum signal peptide binding"/>
    <property type="evidence" value="ECO:0007669"/>
    <property type="project" value="InterPro"/>
</dbReference>
<dbReference type="InterPro" id="IPR026258">
    <property type="entry name" value="SRP68"/>
</dbReference>
<proteinExistence type="inferred from homology"/>
<dbReference type="InterPro" id="IPR038253">
    <property type="entry name" value="SRP68_N_sf"/>
</dbReference>
<comment type="function">
    <text evidence="10">Component of the signal recognition particle (SRP) complex, a ribonucleoprotein complex that mediates the cotranslational targeting of secretory and membrane proteins to the endoplasmic reticulum (ER). The SRP complex interacts with the signal sequence in nascent secretory and membrane proteins and directs them to the membrane of the ER.</text>
</comment>
<dbReference type="OrthoDB" id="10255118at2759"/>
<evidence type="ECO:0000313" key="13">
    <source>
        <dbReference type="Proteomes" id="UP000094565"/>
    </source>
</evidence>
<sequence>MESPLQSTYGERAERYLDSADDFHKQRHRLNRRLHKLRKSLEIHVTDTKNYREKEQISKIDLESYNRDKRYGDIILFTAERDHMYSDEVKEIMKVHHSKSREKFIVSRLKRSLDYGRKLLILVGDESDEMRKLEVFVYVALIQGKFSIAKKNWISAQYALSVARCGLQFLDKYGTETQTDLYNGIIDTHIDQMLKFVIYQATRNNSPILDIECRHQIRTDALGYLEQARQIIESKDPDFLNVGTVETQLIWWDYDISIHSEEVAKLISDANEKLKLIEDGDVSSYDPALLTLQEALDAHQLLMARNVDNFADDDQNNHVLLSYIRYLLLITTLRRDITLIDQVRNRSVANSSLAVALERAKDVGRIFDNIVKKVNELKDVPGVYNKQEEWNSLQALEAYFQASKIQHLASTHLLFNRSKESLGLLMKAKSLVKGHTIAGDYPTNFPTNEDLSLIFEQINQDILKAYVLAKYKQESSLGGASEYDFIADNRSKVPSNPSLRSIVSVSYKDVKPVNVKPVLFDIAFNYVSQPNQIFEEPIESPSEQETQAESQSPSPEKKKKGLFGLFR</sequence>
<organism evidence="12 13">
    <name type="scientific">Komagataella pastoris</name>
    <name type="common">Yeast</name>
    <name type="synonym">Pichia pastoris</name>
    <dbReference type="NCBI Taxonomy" id="4922"/>
    <lineage>
        <taxon>Eukaryota</taxon>
        <taxon>Fungi</taxon>
        <taxon>Dikarya</taxon>
        <taxon>Ascomycota</taxon>
        <taxon>Saccharomycotina</taxon>
        <taxon>Pichiomycetes</taxon>
        <taxon>Pichiales</taxon>
        <taxon>Pichiaceae</taxon>
        <taxon>Komagataella</taxon>
    </lineage>
</organism>
<dbReference type="Pfam" id="PF16969">
    <property type="entry name" value="SRP68"/>
    <property type="match status" value="1"/>
</dbReference>
<evidence type="ECO:0000256" key="1">
    <source>
        <dbReference type="ARBA" id="ARBA00004496"/>
    </source>
</evidence>
<keyword evidence="6 10" id="KW-0733">Signal recognition particle</keyword>
<keyword evidence="8 10" id="KW-0687">Ribonucleoprotein</keyword>
<evidence type="ECO:0000256" key="7">
    <source>
        <dbReference type="ARBA" id="ARBA00023242"/>
    </source>
</evidence>
<dbReference type="GO" id="GO:0005786">
    <property type="term" value="C:signal recognition particle, endoplasmic reticulum targeting"/>
    <property type="evidence" value="ECO:0007669"/>
    <property type="project" value="UniProtKB-KW"/>
</dbReference>
<evidence type="ECO:0000256" key="11">
    <source>
        <dbReference type="SAM" id="MobiDB-lite"/>
    </source>
</evidence>
<evidence type="ECO:0000256" key="3">
    <source>
        <dbReference type="ARBA" id="ARBA00009352"/>
    </source>
</evidence>
<protein>
    <recommendedName>
        <fullName evidence="9 10">Signal recognition particle subunit SRP68</fullName>
        <shortName evidence="10">SRP68</shortName>
    </recommendedName>
</protein>
<dbReference type="PIRSF" id="PIRSF038995">
    <property type="entry name" value="SRP68"/>
    <property type="match status" value="1"/>
</dbReference>
<evidence type="ECO:0000256" key="6">
    <source>
        <dbReference type="ARBA" id="ARBA00023135"/>
    </source>
</evidence>
<dbReference type="InterPro" id="IPR034652">
    <property type="entry name" value="SRP68-RBD"/>
</dbReference>
<feature type="region of interest" description="Disordered" evidence="11">
    <location>
        <begin position="535"/>
        <end position="567"/>
    </location>
</feature>
<dbReference type="GO" id="GO:0006614">
    <property type="term" value="P:SRP-dependent cotranslational protein targeting to membrane"/>
    <property type="evidence" value="ECO:0007669"/>
    <property type="project" value="InterPro"/>
</dbReference>
<dbReference type="AlphaFoldDB" id="A0A1B2J6E2"/>
<dbReference type="PANTHER" id="PTHR12860:SF0">
    <property type="entry name" value="SIGNAL RECOGNITION PARTICLE SUBUNIT SRP68"/>
    <property type="match status" value="1"/>
</dbReference>
<keyword evidence="13" id="KW-1185">Reference proteome</keyword>
<name>A0A1B2J6E2_PICPA</name>
<keyword evidence="4 10" id="KW-0963">Cytoplasm</keyword>
<dbReference type="CDD" id="cd15481">
    <property type="entry name" value="SRP68-RBD"/>
    <property type="match status" value="1"/>
</dbReference>
<feature type="compositionally biased region" description="Polar residues" evidence="11">
    <location>
        <begin position="541"/>
        <end position="554"/>
    </location>
</feature>
<evidence type="ECO:0000256" key="4">
    <source>
        <dbReference type="ARBA" id="ARBA00022490"/>
    </source>
</evidence>
<dbReference type="GO" id="GO:0008312">
    <property type="term" value="F:7S RNA binding"/>
    <property type="evidence" value="ECO:0007669"/>
    <property type="project" value="InterPro"/>
</dbReference>
<gene>
    <name evidence="12" type="primary">SRP68</name>
    <name evidence="12" type="ORF">ATY40_BA7500941</name>
</gene>
<dbReference type="GO" id="GO:0005047">
    <property type="term" value="F:signal recognition particle binding"/>
    <property type="evidence" value="ECO:0007669"/>
    <property type="project" value="InterPro"/>
</dbReference>